<keyword evidence="2" id="KW-0472">Membrane</keyword>
<dbReference type="GO" id="GO:0006120">
    <property type="term" value="P:mitochondrial electron transport, NADH to ubiquinone"/>
    <property type="evidence" value="ECO:0007669"/>
    <property type="project" value="InterPro"/>
</dbReference>
<dbReference type="InterPro" id="IPR019174">
    <property type="entry name" value="NADH_DH_b-subcmplx_su6"/>
</dbReference>
<feature type="transmembrane region" description="Helical" evidence="2">
    <location>
        <begin position="110"/>
        <end position="129"/>
    </location>
</feature>
<accession>A0A0A9WPN4</accession>
<reference evidence="3" key="2">
    <citation type="submission" date="2014-07" db="EMBL/GenBank/DDBJ databases">
        <authorList>
            <person name="Hull J."/>
        </authorList>
    </citation>
    <scope>NUCLEOTIDE SEQUENCE</scope>
</reference>
<dbReference type="Pfam" id="PF09782">
    <property type="entry name" value="NDUF_B6"/>
    <property type="match status" value="1"/>
</dbReference>
<feature type="region of interest" description="Disordered" evidence="1">
    <location>
        <begin position="1"/>
        <end position="21"/>
    </location>
</feature>
<dbReference type="AlphaFoldDB" id="A0A0A9WPN4"/>
<reference evidence="3" key="1">
    <citation type="journal article" date="2014" name="PLoS ONE">
        <title>Transcriptome-Based Identification of ABC Transporters in the Western Tarnished Plant Bug Lygus hesperus.</title>
        <authorList>
            <person name="Hull J.J."/>
            <person name="Chaney K."/>
            <person name="Geib S.M."/>
            <person name="Fabrick J.A."/>
            <person name="Brent C.S."/>
            <person name="Walsh D."/>
            <person name="Lavine L.C."/>
        </authorList>
    </citation>
    <scope>NUCLEOTIDE SEQUENCE</scope>
</reference>
<name>A0A0A9WPN4_LYGHE</name>
<feature type="non-terminal residue" evidence="3">
    <location>
        <position position="218"/>
    </location>
</feature>
<dbReference type="PANTHER" id="PTHR21106:SF2">
    <property type="entry name" value="NADH DEHYDROGENASE [UBIQUINONE] 1 BETA SUBCOMPLEX SUBUNIT 6"/>
    <property type="match status" value="1"/>
</dbReference>
<keyword evidence="2" id="KW-0812">Transmembrane</keyword>
<evidence type="ECO:0000313" key="3">
    <source>
        <dbReference type="EMBL" id="JAG06810.1"/>
    </source>
</evidence>
<dbReference type="GO" id="GO:0005739">
    <property type="term" value="C:mitochondrion"/>
    <property type="evidence" value="ECO:0007669"/>
    <property type="project" value="GOC"/>
</dbReference>
<evidence type="ECO:0000256" key="2">
    <source>
        <dbReference type="SAM" id="Phobius"/>
    </source>
</evidence>
<sequence length="218" mass="24618">MGECRKTTSEVEPRWPPASTSSGVKVMSIWGRLNRERERLAGCGMSDEERAWRAQWIRDQRLSVNEPVKVPQIYMELRNPIRRFYRTPLDKLEKLLAPKMGEDYANLCRMFIGKTGLIIAGVYLAAYYFKYNTNDWTRKGGWRVVRNRKSVVPGDPGWPYAQERSVGADYADRGFKNSPIQKPLTTAGAAQESTPGAQESTPAAQGELGSVDDELQQA</sequence>
<feature type="compositionally biased region" description="Basic and acidic residues" evidence="1">
    <location>
        <begin position="1"/>
        <end position="13"/>
    </location>
</feature>
<keyword evidence="3" id="KW-0830">Ubiquinone</keyword>
<gene>
    <name evidence="3" type="primary">NDUFB6_0</name>
    <name evidence="3" type="ORF">CM83_9472</name>
</gene>
<proteinExistence type="predicted"/>
<organism evidence="3">
    <name type="scientific">Lygus hesperus</name>
    <name type="common">Western plant bug</name>
    <dbReference type="NCBI Taxonomy" id="30085"/>
    <lineage>
        <taxon>Eukaryota</taxon>
        <taxon>Metazoa</taxon>
        <taxon>Ecdysozoa</taxon>
        <taxon>Arthropoda</taxon>
        <taxon>Hexapoda</taxon>
        <taxon>Insecta</taxon>
        <taxon>Pterygota</taxon>
        <taxon>Neoptera</taxon>
        <taxon>Paraneoptera</taxon>
        <taxon>Hemiptera</taxon>
        <taxon>Heteroptera</taxon>
        <taxon>Panheteroptera</taxon>
        <taxon>Cimicomorpha</taxon>
        <taxon>Miridae</taxon>
        <taxon>Mirini</taxon>
        <taxon>Lygus</taxon>
    </lineage>
</organism>
<feature type="region of interest" description="Disordered" evidence="1">
    <location>
        <begin position="171"/>
        <end position="218"/>
    </location>
</feature>
<protein>
    <submittedName>
        <fullName evidence="3">NADH dehydrogenase [ubiquinone] 1 beta subcomplex subunit 6</fullName>
    </submittedName>
</protein>
<feature type="compositionally biased region" description="Polar residues" evidence="1">
    <location>
        <begin position="191"/>
        <end position="203"/>
    </location>
</feature>
<dbReference type="PANTHER" id="PTHR21106">
    <property type="entry name" value="NADH DEHYDROGENASE [UBIQUINONE] 1 BETA SUBCOMPLEX SUBUNIT 6"/>
    <property type="match status" value="1"/>
</dbReference>
<evidence type="ECO:0000256" key="1">
    <source>
        <dbReference type="SAM" id="MobiDB-lite"/>
    </source>
</evidence>
<keyword evidence="2" id="KW-1133">Transmembrane helix</keyword>
<dbReference type="EMBL" id="GBHO01036794">
    <property type="protein sequence ID" value="JAG06810.1"/>
    <property type="molecule type" value="Transcribed_RNA"/>
</dbReference>